<dbReference type="Proteomes" id="UP000031532">
    <property type="component" value="Unassembled WGS sequence"/>
</dbReference>
<proteinExistence type="predicted"/>
<dbReference type="AlphaFoldDB" id="A0A9X5I3B9"/>
<gene>
    <name evidence="1" type="ORF">QH73_0006535</name>
</gene>
<name>A0A9X5I3B9_9CYAN</name>
<sequence>MAIATVARLHFQRGDFTLSLVGGSQWEQATTMASSQQNDITLSLGGYFN</sequence>
<evidence type="ECO:0000313" key="2">
    <source>
        <dbReference type="Proteomes" id="UP000031532"/>
    </source>
</evidence>
<comment type="caution">
    <text evidence="1">The sequence shown here is derived from an EMBL/GenBank/DDBJ whole genome shotgun (WGS) entry which is preliminary data.</text>
</comment>
<organism evidence="1 2">
    <name type="scientific">Scytonema millei VB511283</name>
    <dbReference type="NCBI Taxonomy" id="1245923"/>
    <lineage>
        <taxon>Bacteria</taxon>
        <taxon>Bacillati</taxon>
        <taxon>Cyanobacteriota</taxon>
        <taxon>Cyanophyceae</taxon>
        <taxon>Nostocales</taxon>
        <taxon>Scytonemataceae</taxon>
        <taxon>Scytonema</taxon>
    </lineage>
</organism>
<protein>
    <submittedName>
        <fullName evidence="1">Uncharacterized protein</fullName>
    </submittedName>
</protein>
<accession>A0A9X5I3B9</accession>
<keyword evidence="2" id="KW-1185">Reference proteome</keyword>
<evidence type="ECO:0000313" key="1">
    <source>
        <dbReference type="EMBL" id="NHC34318.1"/>
    </source>
</evidence>
<reference evidence="1 2" key="1">
    <citation type="journal article" date="2015" name="Genome Announc.">
        <title>Draft Genome Sequence of the Terrestrial Cyanobacterium Scytonema millei VB511283, Isolated from Eastern India.</title>
        <authorList>
            <person name="Sen D."/>
            <person name="Chandrababunaidu M.M."/>
            <person name="Singh D."/>
            <person name="Sanghi N."/>
            <person name="Ghorai A."/>
            <person name="Mishra G.P."/>
            <person name="Madduluri M."/>
            <person name="Adhikary S.P."/>
            <person name="Tripathy S."/>
        </authorList>
    </citation>
    <scope>NUCLEOTIDE SEQUENCE [LARGE SCALE GENOMIC DNA]</scope>
    <source>
        <strain evidence="1 2">VB511283</strain>
    </source>
</reference>
<dbReference type="EMBL" id="JTJC03000001">
    <property type="protein sequence ID" value="NHC34318.1"/>
    <property type="molecule type" value="Genomic_DNA"/>
</dbReference>
<dbReference type="RefSeq" id="WP_165587626.1">
    <property type="nucleotide sequence ID" value="NZ_JTJC03000001.1"/>
</dbReference>